<dbReference type="AlphaFoldDB" id="A0A0C5BUV6"/>
<evidence type="ECO:0000313" key="1">
    <source>
        <dbReference type="EMBL" id="AJM91989.1"/>
    </source>
</evidence>
<keyword evidence="2" id="KW-1185">Reference proteome</keyword>
<organism evidence="1 2">
    <name type="scientific">Nitrosopumilus piranensis</name>
    <dbReference type="NCBI Taxonomy" id="1582439"/>
    <lineage>
        <taxon>Archaea</taxon>
        <taxon>Nitrososphaerota</taxon>
        <taxon>Nitrososphaeria</taxon>
        <taxon>Nitrosopumilales</taxon>
        <taxon>Nitrosopumilaceae</taxon>
        <taxon>Nitrosopumilus</taxon>
    </lineage>
</organism>
<proteinExistence type="predicted"/>
<dbReference type="HOGENOM" id="CLU_145813_0_0_2"/>
<reference evidence="2" key="1">
    <citation type="submission" date="2015-02" db="EMBL/GenBank/DDBJ databases">
        <title>Characterization of two novel Thaumarchaeota isolated from the Northern Adriatic Sea.</title>
        <authorList>
            <person name="Bayer B."/>
            <person name="Vojvoda J."/>
            <person name="Offre P."/>
            <person name="Srivastava A."/>
            <person name="Elisabeth N."/>
            <person name="Garcia J.A.L."/>
            <person name="Schleper C."/>
            <person name="Herndl G.J."/>
        </authorList>
    </citation>
    <scope>NUCLEOTIDE SEQUENCE [LARGE SCALE GENOMIC DNA]</scope>
    <source>
        <strain evidence="2">D3C</strain>
    </source>
</reference>
<gene>
    <name evidence="1" type="ORF">NPIRD3C_0777</name>
</gene>
<dbReference type="KEGG" id="nid:NPIRD3C_0777"/>
<dbReference type="PATRIC" id="fig|1582439.9.peg.799"/>
<sequence length="150" mass="16822">MMDVSLTKQKNHLVFVLGMFSVVMVFATTPLSFAESQDIIPLDENKSLEKIVTKMTVPKDNTLPWGTVRGTINNPAYEYPVIIQFFNEESGIIPVHVAQVGVNGDDTYEYKFRVRSVDSDSGKVTNIFEGDYTVKIFKVVKALPNNLDTI</sequence>
<reference evidence="1 2" key="3">
    <citation type="journal article" date="2019" name="Int. J. Syst. Evol. Microbiol.">
        <title>Nitrosopumilus adriaticus sp. nov. and Nitrosopumilus piranensis sp. nov., two ammonia-oxidizing archaea from the Adriatic Sea and members of the class Nitrososphaeria.</title>
        <authorList>
            <person name="Bayer B."/>
            <person name="Vojvoda J."/>
            <person name="Reinthaler T."/>
            <person name="Reyes C."/>
            <person name="Pinto M."/>
            <person name="Herndl G.J."/>
        </authorList>
    </citation>
    <scope>NUCLEOTIDE SEQUENCE [LARGE SCALE GENOMIC DNA]</scope>
    <source>
        <strain evidence="1 2">D3C</strain>
    </source>
</reference>
<name>A0A0C5BUV6_9ARCH</name>
<protein>
    <submittedName>
        <fullName evidence="1">Uncharacterized protein</fullName>
    </submittedName>
</protein>
<dbReference type="EMBL" id="CP010868">
    <property type="protein sequence ID" value="AJM91989.1"/>
    <property type="molecule type" value="Genomic_DNA"/>
</dbReference>
<dbReference type="STRING" id="1582439.NPIRD3C_0777"/>
<evidence type="ECO:0000313" key="2">
    <source>
        <dbReference type="Proteomes" id="UP000032027"/>
    </source>
</evidence>
<dbReference type="Proteomes" id="UP000032027">
    <property type="component" value="Chromosome"/>
</dbReference>
<accession>A0A0C5BUV6</accession>
<reference evidence="1 2" key="2">
    <citation type="journal article" date="2016" name="ISME J.">
        <title>Physiological and genomic characterization of two novel marine thaumarchaeal strains indicates niche differentiation.</title>
        <authorList>
            <person name="Bayer B."/>
            <person name="Vojvoda J."/>
            <person name="Offre P."/>
            <person name="Alves R.J."/>
            <person name="Elisabeth N.H."/>
            <person name="Garcia J.A."/>
            <person name="Volland J.M."/>
            <person name="Srivastava A."/>
            <person name="Schleper C."/>
            <person name="Herndl G.J."/>
        </authorList>
    </citation>
    <scope>NUCLEOTIDE SEQUENCE [LARGE SCALE GENOMIC DNA]</scope>
    <source>
        <strain evidence="1 2">D3C</strain>
    </source>
</reference>